<protein>
    <submittedName>
        <fullName evidence="5">DNA-binding response regulator, NarL/FixJ family, contains REC and HTH domains</fullName>
    </submittedName>
</protein>
<dbReference type="CDD" id="cd06170">
    <property type="entry name" value="LuxR_C_like"/>
    <property type="match status" value="1"/>
</dbReference>
<keyword evidence="2" id="KW-0597">Phosphoprotein</keyword>
<dbReference type="InterPro" id="IPR001789">
    <property type="entry name" value="Sig_transdc_resp-reg_receiver"/>
</dbReference>
<dbReference type="InterPro" id="IPR011006">
    <property type="entry name" value="CheY-like_superfamily"/>
</dbReference>
<gene>
    <name evidence="5" type="ORF">SAMN04487820_112190</name>
</gene>
<dbReference type="Pfam" id="PF00196">
    <property type="entry name" value="GerE"/>
    <property type="match status" value="1"/>
</dbReference>
<dbReference type="InterPro" id="IPR016032">
    <property type="entry name" value="Sig_transdc_resp-reg_C-effctor"/>
</dbReference>
<organism evidence="5 6">
    <name type="scientific">Actinopolyspora mzabensis</name>
    <dbReference type="NCBI Taxonomy" id="995066"/>
    <lineage>
        <taxon>Bacteria</taxon>
        <taxon>Bacillati</taxon>
        <taxon>Actinomycetota</taxon>
        <taxon>Actinomycetes</taxon>
        <taxon>Actinopolysporales</taxon>
        <taxon>Actinopolysporaceae</taxon>
        <taxon>Actinopolyspora</taxon>
    </lineage>
</organism>
<dbReference type="SUPFAM" id="SSF52172">
    <property type="entry name" value="CheY-like"/>
    <property type="match status" value="1"/>
</dbReference>
<evidence type="ECO:0000256" key="1">
    <source>
        <dbReference type="ARBA" id="ARBA00023125"/>
    </source>
</evidence>
<evidence type="ECO:0000256" key="2">
    <source>
        <dbReference type="PROSITE-ProRule" id="PRU00169"/>
    </source>
</evidence>
<reference evidence="6" key="1">
    <citation type="submission" date="2016-10" db="EMBL/GenBank/DDBJ databases">
        <authorList>
            <person name="Varghese N."/>
            <person name="Submissions S."/>
        </authorList>
    </citation>
    <scope>NUCLEOTIDE SEQUENCE [LARGE SCALE GENOMIC DNA]</scope>
    <source>
        <strain evidence="6">DSM 45460</strain>
    </source>
</reference>
<dbReference type="GO" id="GO:0003677">
    <property type="term" value="F:DNA binding"/>
    <property type="evidence" value="ECO:0007669"/>
    <property type="project" value="UniProtKB-KW"/>
</dbReference>
<sequence length="179" mass="19987">MDDAAQSLDVMEKTDVVLVDGDLLRESPFERFSTLRFMSPHAKIIVLHSGGNPRLLAFMLQAGAEAYVYKNSTSEELIGTIRSASSHNDHVIISVSRSDSKQLYEKSGLSVREREILAMVAKGSSNNEISRRLYITVGTVKRHLTNIYSKLQTKSRTEAVNKSLEMGVLSFDQIVSHRD</sequence>
<keyword evidence="6" id="KW-1185">Reference proteome</keyword>
<evidence type="ECO:0000313" key="6">
    <source>
        <dbReference type="Proteomes" id="UP000199213"/>
    </source>
</evidence>
<keyword evidence="1 5" id="KW-0238">DNA-binding</keyword>
<dbReference type="GO" id="GO:0000160">
    <property type="term" value="P:phosphorelay signal transduction system"/>
    <property type="evidence" value="ECO:0007669"/>
    <property type="project" value="InterPro"/>
</dbReference>
<dbReference type="PROSITE" id="PS00622">
    <property type="entry name" value="HTH_LUXR_1"/>
    <property type="match status" value="1"/>
</dbReference>
<dbReference type="PANTHER" id="PTHR43214">
    <property type="entry name" value="TWO-COMPONENT RESPONSE REGULATOR"/>
    <property type="match status" value="1"/>
</dbReference>
<feature type="domain" description="Response regulatory" evidence="4">
    <location>
        <begin position="1"/>
        <end position="85"/>
    </location>
</feature>
<evidence type="ECO:0000259" key="4">
    <source>
        <dbReference type="PROSITE" id="PS50110"/>
    </source>
</evidence>
<accession>A0A1G9EPN6</accession>
<dbReference type="PROSITE" id="PS50043">
    <property type="entry name" value="HTH_LUXR_2"/>
    <property type="match status" value="1"/>
</dbReference>
<evidence type="ECO:0000313" key="5">
    <source>
        <dbReference type="EMBL" id="SDK78106.1"/>
    </source>
</evidence>
<dbReference type="Gene3D" id="1.10.10.10">
    <property type="entry name" value="Winged helix-like DNA-binding domain superfamily/Winged helix DNA-binding domain"/>
    <property type="match status" value="1"/>
</dbReference>
<feature type="modified residue" description="4-aspartylphosphate" evidence="2">
    <location>
        <position position="20"/>
    </location>
</feature>
<dbReference type="Proteomes" id="UP000199213">
    <property type="component" value="Unassembled WGS sequence"/>
</dbReference>
<dbReference type="InterPro" id="IPR039420">
    <property type="entry name" value="WalR-like"/>
</dbReference>
<dbReference type="GO" id="GO:0006355">
    <property type="term" value="P:regulation of DNA-templated transcription"/>
    <property type="evidence" value="ECO:0007669"/>
    <property type="project" value="InterPro"/>
</dbReference>
<dbReference type="Gene3D" id="3.40.50.2300">
    <property type="match status" value="1"/>
</dbReference>
<proteinExistence type="predicted"/>
<dbReference type="EMBL" id="FNFM01000012">
    <property type="protein sequence ID" value="SDK78106.1"/>
    <property type="molecule type" value="Genomic_DNA"/>
</dbReference>
<name>A0A1G9EPN6_ACTMZ</name>
<dbReference type="AlphaFoldDB" id="A0A1G9EPN6"/>
<evidence type="ECO:0000259" key="3">
    <source>
        <dbReference type="PROSITE" id="PS50043"/>
    </source>
</evidence>
<dbReference type="InterPro" id="IPR000792">
    <property type="entry name" value="Tscrpt_reg_LuxR_C"/>
</dbReference>
<dbReference type="InterPro" id="IPR036388">
    <property type="entry name" value="WH-like_DNA-bd_sf"/>
</dbReference>
<dbReference type="PROSITE" id="PS50110">
    <property type="entry name" value="RESPONSE_REGULATORY"/>
    <property type="match status" value="1"/>
</dbReference>
<dbReference type="SMART" id="SM00421">
    <property type="entry name" value="HTH_LUXR"/>
    <property type="match status" value="1"/>
</dbReference>
<feature type="domain" description="HTH luxR-type" evidence="3">
    <location>
        <begin position="102"/>
        <end position="167"/>
    </location>
</feature>
<dbReference type="PRINTS" id="PR00038">
    <property type="entry name" value="HTHLUXR"/>
</dbReference>
<dbReference type="SUPFAM" id="SSF46894">
    <property type="entry name" value="C-terminal effector domain of the bipartite response regulators"/>
    <property type="match status" value="1"/>
</dbReference>